<gene>
    <name evidence="1" type="ORF">GCM10023322_30960</name>
</gene>
<sequence length="51" mass="5413">MAGLFEQVDAAAEPERAQRVGARYQALLTGVVAQHLIDPTHAPRAEDLGDG</sequence>
<evidence type="ECO:0000313" key="2">
    <source>
        <dbReference type="Proteomes" id="UP001501570"/>
    </source>
</evidence>
<proteinExistence type="predicted"/>
<dbReference type="Proteomes" id="UP001501570">
    <property type="component" value="Unassembled WGS sequence"/>
</dbReference>
<comment type="caution">
    <text evidence="1">The sequence shown here is derived from an EMBL/GenBank/DDBJ whole genome shotgun (WGS) entry which is preliminary data.</text>
</comment>
<dbReference type="EMBL" id="BAABJQ010000007">
    <property type="protein sequence ID" value="GAA5185888.1"/>
    <property type="molecule type" value="Genomic_DNA"/>
</dbReference>
<name>A0ABP9RSV6_9ACTN</name>
<protein>
    <submittedName>
        <fullName evidence="1">Uncharacterized protein</fullName>
    </submittedName>
</protein>
<dbReference type="RefSeq" id="WP_345630153.1">
    <property type="nucleotide sequence ID" value="NZ_BAABJQ010000007.1"/>
</dbReference>
<accession>A0ABP9RSV6</accession>
<reference evidence="2" key="1">
    <citation type="journal article" date="2019" name="Int. J. Syst. Evol. Microbiol.">
        <title>The Global Catalogue of Microorganisms (GCM) 10K type strain sequencing project: providing services to taxonomists for standard genome sequencing and annotation.</title>
        <authorList>
            <consortium name="The Broad Institute Genomics Platform"/>
            <consortium name="The Broad Institute Genome Sequencing Center for Infectious Disease"/>
            <person name="Wu L."/>
            <person name="Ma J."/>
        </authorList>
    </citation>
    <scope>NUCLEOTIDE SEQUENCE [LARGE SCALE GENOMIC DNA]</scope>
    <source>
        <strain evidence="2">JCM 18304</strain>
    </source>
</reference>
<organism evidence="1 2">
    <name type="scientific">Rugosimonospora acidiphila</name>
    <dbReference type="NCBI Taxonomy" id="556531"/>
    <lineage>
        <taxon>Bacteria</taxon>
        <taxon>Bacillati</taxon>
        <taxon>Actinomycetota</taxon>
        <taxon>Actinomycetes</taxon>
        <taxon>Micromonosporales</taxon>
        <taxon>Micromonosporaceae</taxon>
        <taxon>Rugosimonospora</taxon>
    </lineage>
</organism>
<keyword evidence="2" id="KW-1185">Reference proteome</keyword>
<evidence type="ECO:0000313" key="1">
    <source>
        <dbReference type="EMBL" id="GAA5185888.1"/>
    </source>
</evidence>